<feature type="region of interest" description="Disordered" evidence="1">
    <location>
        <begin position="1"/>
        <end position="54"/>
    </location>
</feature>
<keyword evidence="2" id="KW-0548">Nucleotidyltransferase</keyword>
<evidence type="ECO:0000313" key="2">
    <source>
        <dbReference type="EMBL" id="GFO10039.1"/>
    </source>
</evidence>
<dbReference type="GO" id="GO:0003964">
    <property type="term" value="F:RNA-directed DNA polymerase activity"/>
    <property type="evidence" value="ECO:0007669"/>
    <property type="project" value="UniProtKB-KW"/>
</dbReference>
<dbReference type="Proteomes" id="UP000735302">
    <property type="component" value="Unassembled WGS sequence"/>
</dbReference>
<keyword evidence="2" id="KW-0695">RNA-directed DNA polymerase</keyword>
<dbReference type="GO" id="GO:0004190">
    <property type="term" value="F:aspartic-type endopeptidase activity"/>
    <property type="evidence" value="ECO:0007669"/>
    <property type="project" value="InterPro"/>
</dbReference>
<organism evidence="2 3">
    <name type="scientific">Plakobranchus ocellatus</name>
    <dbReference type="NCBI Taxonomy" id="259542"/>
    <lineage>
        <taxon>Eukaryota</taxon>
        <taxon>Metazoa</taxon>
        <taxon>Spiralia</taxon>
        <taxon>Lophotrochozoa</taxon>
        <taxon>Mollusca</taxon>
        <taxon>Gastropoda</taxon>
        <taxon>Heterobranchia</taxon>
        <taxon>Euthyneura</taxon>
        <taxon>Panpulmonata</taxon>
        <taxon>Sacoglossa</taxon>
        <taxon>Placobranchoidea</taxon>
        <taxon>Plakobranchidae</taxon>
        <taxon>Plakobranchus</taxon>
    </lineage>
</organism>
<dbReference type="InterPro" id="IPR021109">
    <property type="entry name" value="Peptidase_aspartic_dom_sf"/>
</dbReference>
<evidence type="ECO:0000313" key="3">
    <source>
        <dbReference type="Proteomes" id="UP000735302"/>
    </source>
</evidence>
<evidence type="ECO:0000256" key="1">
    <source>
        <dbReference type="SAM" id="MobiDB-lite"/>
    </source>
</evidence>
<dbReference type="SUPFAM" id="SSF50630">
    <property type="entry name" value="Acid proteases"/>
    <property type="match status" value="1"/>
</dbReference>
<dbReference type="EMBL" id="BLXT01004140">
    <property type="protein sequence ID" value="GFO10039.1"/>
    <property type="molecule type" value="Genomic_DNA"/>
</dbReference>
<dbReference type="PROSITE" id="PS00141">
    <property type="entry name" value="ASP_PROTEASE"/>
    <property type="match status" value="1"/>
</dbReference>
<name>A0AAV4AQG1_9GAST</name>
<reference evidence="2 3" key="1">
    <citation type="journal article" date="2021" name="Elife">
        <title>Chloroplast acquisition without the gene transfer in kleptoplastic sea slugs, Plakobranchus ocellatus.</title>
        <authorList>
            <person name="Maeda T."/>
            <person name="Takahashi S."/>
            <person name="Yoshida T."/>
            <person name="Shimamura S."/>
            <person name="Takaki Y."/>
            <person name="Nagai Y."/>
            <person name="Toyoda A."/>
            <person name="Suzuki Y."/>
            <person name="Arimoto A."/>
            <person name="Ishii H."/>
            <person name="Satoh N."/>
            <person name="Nishiyama T."/>
            <person name="Hasebe M."/>
            <person name="Maruyama T."/>
            <person name="Minagawa J."/>
            <person name="Obokata J."/>
            <person name="Shigenobu S."/>
        </authorList>
    </citation>
    <scope>NUCLEOTIDE SEQUENCE [LARGE SCALE GENOMIC DNA]</scope>
</reference>
<dbReference type="InterPro" id="IPR001969">
    <property type="entry name" value="Aspartic_peptidase_AS"/>
</dbReference>
<proteinExistence type="predicted"/>
<dbReference type="AlphaFoldDB" id="A0AAV4AQG1"/>
<sequence>MTEDYCKQLPQHPQQVNKIHHRSTPRSALTKHRQGAQKNYHHTPAKPSRFSNKGKTIRNIQESSELNHDAESTDEDPEYIFHIIPVSEKLPRLMVMINGKEIKVLADSGSSTNIFSLANFQKIQPPPQLKNTECKILSYASSKPLEMLGCLGCFDAVIQAPNGSSCNSKINVIRGNTTPLLGWPTCQQFEILKTSEPVNHLITNPEQIFTHYPEVF</sequence>
<protein>
    <submittedName>
        <fullName evidence="2">RNA-directed DNA polymerase-like protein</fullName>
    </submittedName>
</protein>
<accession>A0AAV4AQG1</accession>
<comment type="caution">
    <text evidence="2">The sequence shown here is derived from an EMBL/GenBank/DDBJ whole genome shotgun (WGS) entry which is preliminary data.</text>
</comment>
<dbReference type="GO" id="GO:0006508">
    <property type="term" value="P:proteolysis"/>
    <property type="evidence" value="ECO:0007669"/>
    <property type="project" value="InterPro"/>
</dbReference>
<feature type="compositionally biased region" description="Basic residues" evidence="1">
    <location>
        <begin position="18"/>
        <end position="44"/>
    </location>
</feature>
<gene>
    <name evidence="2" type="ORF">PoB_003654400</name>
</gene>
<keyword evidence="3" id="KW-1185">Reference proteome</keyword>
<dbReference type="Gene3D" id="2.40.70.10">
    <property type="entry name" value="Acid Proteases"/>
    <property type="match status" value="1"/>
</dbReference>
<keyword evidence="2" id="KW-0808">Transferase</keyword>